<organism evidence="2 3">
    <name type="scientific">Ambispora gerdemannii</name>
    <dbReference type="NCBI Taxonomy" id="144530"/>
    <lineage>
        <taxon>Eukaryota</taxon>
        <taxon>Fungi</taxon>
        <taxon>Fungi incertae sedis</taxon>
        <taxon>Mucoromycota</taxon>
        <taxon>Glomeromycotina</taxon>
        <taxon>Glomeromycetes</taxon>
        <taxon>Archaeosporales</taxon>
        <taxon>Ambisporaceae</taxon>
        <taxon>Ambispora</taxon>
    </lineage>
</organism>
<dbReference type="Proteomes" id="UP000789831">
    <property type="component" value="Unassembled WGS sequence"/>
</dbReference>
<evidence type="ECO:0000313" key="2">
    <source>
        <dbReference type="EMBL" id="CAG8504027.1"/>
    </source>
</evidence>
<proteinExistence type="predicted"/>
<protein>
    <submittedName>
        <fullName evidence="2">12197_t:CDS:1</fullName>
    </submittedName>
</protein>
<feature type="region of interest" description="Disordered" evidence="1">
    <location>
        <begin position="252"/>
        <end position="281"/>
    </location>
</feature>
<feature type="region of interest" description="Disordered" evidence="1">
    <location>
        <begin position="170"/>
        <end position="190"/>
    </location>
</feature>
<evidence type="ECO:0000313" key="3">
    <source>
        <dbReference type="Proteomes" id="UP000789831"/>
    </source>
</evidence>
<gene>
    <name evidence="2" type="ORF">AGERDE_LOCUS4394</name>
</gene>
<keyword evidence="3" id="KW-1185">Reference proteome</keyword>
<evidence type="ECO:0000256" key="1">
    <source>
        <dbReference type="SAM" id="MobiDB-lite"/>
    </source>
</evidence>
<accession>A0A9N9F2H8</accession>
<comment type="caution">
    <text evidence="2">The sequence shown here is derived from an EMBL/GenBank/DDBJ whole genome shotgun (WGS) entry which is preliminary data.</text>
</comment>
<sequence>MIQDPFQTPKNYNNSNESNAFARPQTLLSRQEPPQQQLSHPPTILSLNPSPSFNSRQILQYPPPSSSSASPSLTSLVVALPHSPPPQQQPLLSFEEIQEAFKRVIDFAKRDEMFDAFNLLSSITSNVVTNCERFGLTSDESFSIDREGFWKKLNDCWLYAISQVNKNYSKHHQQQSQSLPSQEQQQQPPQRIGKEYLYKLRESVVSWADVLERYGLVDYEMGYWEQAFLDAIDSQINLLSLHNISDDIHNNTPTRHTSSTHNDSNVFHRQQQQQRVSNTTAMDVKFHGNTGFASSS</sequence>
<feature type="compositionally biased region" description="Low complexity" evidence="1">
    <location>
        <begin position="174"/>
        <end position="190"/>
    </location>
</feature>
<dbReference type="EMBL" id="CAJVPL010000502">
    <property type="protein sequence ID" value="CAG8504027.1"/>
    <property type="molecule type" value="Genomic_DNA"/>
</dbReference>
<name>A0A9N9F2H8_9GLOM</name>
<feature type="region of interest" description="Disordered" evidence="1">
    <location>
        <begin position="1"/>
        <end position="49"/>
    </location>
</feature>
<feature type="compositionally biased region" description="Polar residues" evidence="1">
    <location>
        <begin position="26"/>
        <end position="49"/>
    </location>
</feature>
<feature type="compositionally biased region" description="Polar residues" evidence="1">
    <location>
        <begin position="1"/>
        <end position="19"/>
    </location>
</feature>
<dbReference type="AlphaFoldDB" id="A0A9N9F2H8"/>
<dbReference type="OrthoDB" id="5552418at2759"/>
<reference evidence="2" key="1">
    <citation type="submission" date="2021-06" db="EMBL/GenBank/DDBJ databases">
        <authorList>
            <person name="Kallberg Y."/>
            <person name="Tangrot J."/>
            <person name="Rosling A."/>
        </authorList>
    </citation>
    <scope>NUCLEOTIDE SEQUENCE</scope>
    <source>
        <strain evidence="2">MT106</strain>
    </source>
</reference>